<dbReference type="PATRIC" id="fig|626887.3.peg.2959"/>
<name>N6VXV6_9GAMM</name>
<evidence type="ECO:0000313" key="1">
    <source>
        <dbReference type="EMBL" id="ENO12684.1"/>
    </source>
</evidence>
<dbReference type="RefSeq" id="WP_004580914.1">
    <property type="nucleotide sequence ID" value="NZ_AP028878.1"/>
</dbReference>
<proteinExistence type="predicted"/>
<gene>
    <name evidence="1" type="ORF">J057_14820</name>
</gene>
<keyword evidence="2" id="KW-1185">Reference proteome</keyword>
<dbReference type="PROSITE" id="PS51257">
    <property type="entry name" value="PROKAR_LIPOPROTEIN"/>
    <property type="match status" value="1"/>
</dbReference>
<dbReference type="Proteomes" id="UP000013165">
    <property type="component" value="Unassembled WGS sequence"/>
</dbReference>
<accession>N6VXV6</accession>
<sequence>MKFSVSLIFPMVSLLFLAGCASQQRISGEALSGVEGVYLITEHTSPKIGYTGPSLAWGAAIGGAIGGLLASQDDASELEIIEAFLEQQEIDLTGQANRELAAGLRAQTPRFEIVESYQDSDARFFLDSLKLSFVSSNPLTTSVMPTVEIKGSFLRNDGASVWEGSHQTNIYTISTEDGRNLEEWMLEPEFARQIIEQSVSIAVDGLVSDFAASIEN</sequence>
<reference evidence="1 2" key="1">
    <citation type="journal article" date="2013" name="Genome Announc.">
        <title>Genome Sequence of the Polycyclic Aromatic Hydrocarbon-Degrading Bacterium Strain Marinobacter nanhaiticus D15-8WT.</title>
        <authorList>
            <person name="Cui Z."/>
            <person name="Gao W."/>
            <person name="Li Q."/>
            <person name="Xu G."/>
            <person name="Zheng L."/>
        </authorList>
    </citation>
    <scope>NUCLEOTIDE SEQUENCE [LARGE SCALE GENOMIC DNA]</scope>
    <source>
        <strain evidence="1 2">D15-8W</strain>
    </source>
</reference>
<dbReference type="HOGENOM" id="CLU_1194067_0_0_6"/>
<protein>
    <submittedName>
        <fullName evidence="1">Uncharacterized protein</fullName>
    </submittedName>
</protein>
<organism evidence="1 2">
    <name type="scientific">Marinobacter nanhaiticus D15-8W</name>
    <dbReference type="NCBI Taxonomy" id="626887"/>
    <lineage>
        <taxon>Bacteria</taxon>
        <taxon>Pseudomonadati</taxon>
        <taxon>Pseudomonadota</taxon>
        <taxon>Gammaproteobacteria</taxon>
        <taxon>Pseudomonadales</taxon>
        <taxon>Marinobacteraceae</taxon>
        <taxon>Marinobacter</taxon>
    </lineage>
</organism>
<comment type="caution">
    <text evidence="1">The sequence shown here is derived from an EMBL/GenBank/DDBJ whole genome shotgun (WGS) entry which is preliminary data.</text>
</comment>
<dbReference type="AlphaFoldDB" id="N6VXV6"/>
<evidence type="ECO:0000313" key="2">
    <source>
        <dbReference type="Proteomes" id="UP000013165"/>
    </source>
</evidence>
<dbReference type="OrthoDB" id="9840382at2"/>
<dbReference type="EMBL" id="APLQ01000014">
    <property type="protein sequence ID" value="ENO12684.1"/>
    <property type="molecule type" value="Genomic_DNA"/>
</dbReference>
<dbReference type="STRING" id="626887.J057_14820"/>